<protein>
    <submittedName>
        <fullName evidence="2">Uncharacterized protein</fullName>
    </submittedName>
</protein>
<keyword evidence="3" id="KW-1185">Reference proteome</keyword>
<sequence>MEIEQLYDEKDAGTGFDISENSVDLPTQEGGSTVALKNPKYVVQEDGTVDIMTQEGKFVTKIVKYEGDIYMRVSEVNMEDFQGHAFLLLD</sequence>
<feature type="compositionally biased region" description="Polar residues" evidence="1">
    <location>
        <begin position="19"/>
        <end position="30"/>
    </location>
</feature>
<evidence type="ECO:0000313" key="2">
    <source>
        <dbReference type="EMBL" id="MBF5055476.1"/>
    </source>
</evidence>
<evidence type="ECO:0000313" key="3">
    <source>
        <dbReference type="Proteomes" id="UP000662703"/>
    </source>
</evidence>
<gene>
    <name evidence="2" type="ORF">Y5W_00770</name>
</gene>
<dbReference type="EMBL" id="ARXX01000007">
    <property type="protein sequence ID" value="MBF5055476.1"/>
    <property type="molecule type" value="Genomic_DNA"/>
</dbReference>
<name>A0ABS0APR7_9GAMM</name>
<evidence type="ECO:0000256" key="1">
    <source>
        <dbReference type="SAM" id="MobiDB-lite"/>
    </source>
</evidence>
<organism evidence="2 3">
    <name type="scientific">Alloalcanivorax profundimaris</name>
    <dbReference type="NCBI Taxonomy" id="2735259"/>
    <lineage>
        <taxon>Bacteria</taxon>
        <taxon>Pseudomonadati</taxon>
        <taxon>Pseudomonadota</taxon>
        <taxon>Gammaproteobacteria</taxon>
        <taxon>Oceanospirillales</taxon>
        <taxon>Alcanivoracaceae</taxon>
        <taxon>Alloalcanivorax</taxon>
    </lineage>
</organism>
<feature type="region of interest" description="Disordered" evidence="1">
    <location>
        <begin position="1"/>
        <end position="30"/>
    </location>
</feature>
<dbReference type="Proteomes" id="UP000662703">
    <property type="component" value="Unassembled WGS sequence"/>
</dbReference>
<proteinExistence type="predicted"/>
<comment type="caution">
    <text evidence="2">The sequence shown here is derived from an EMBL/GenBank/DDBJ whole genome shotgun (WGS) entry which is preliminary data.</text>
</comment>
<reference evidence="2 3" key="1">
    <citation type="submission" date="2012-09" db="EMBL/GenBank/DDBJ databases">
        <title>Genome Sequence of alkane-degrading Bacterium Alcanivorax sp. 521-1.</title>
        <authorList>
            <person name="Lai Q."/>
            <person name="Shao Z."/>
        </authorList>
    </citation>
    <scope>NUCLEOTIDE SEQUENCE [LARGE SCALE GENOMIC DNA]</scope>
    <source>
        <strain evidence="2 3">521-1</strain>
    </source>
</reference>
<accession>A0ABS0APR7</accession>